<dbReference type="Gene3D" id="1.10.260.40">
    <property type="entry name" value="lambda repressor-like DNA-binding domains"/>
    <property type="match status" value="1"/>
</dbReference>
<dbReference type="GO" id="GO:0003677">
    <property type="term" value="F:DNA binding"/>
    <property type="evidence" value="ECO:0007669"/>
    <property type="project" value="InterPro"/>
</dbReference>
<dbReference type="CDD" id="cd00093">
    <property type="entry name" value="HTH_XRE"/>
    <property type="match status" value="1"/>
</dbReference>
<comment type="caution">
    <text evidence="2">The sequence shown here is derived from an EMBL/GenBank/DDBJ whole genome shotgun (WGS) entry which is preliminary data.</text>
</comment>
<reference evidence="2 3" key="1">
    <citation type="journal article" date="2018" name="Aquat. Microb. Ecol.">
        <title>Gammaproteobacterial methanotrophs dominate.</title>
        <authorList>
            <person name="Rissanen A.J."/>
            <person name="Saarenheimo J."/>
            <person name="Tiirola M."/>
            <person name="Peura S."/>
            <person name="Aalto S.L."/>
            <person name="Karvinen A."/>
            <person name="Nykanen H."/>
        </authorList>
    </citation>
    <scope>NUCLEOTIDE SEQUENCE [LARGE SCALE GENOMIC DNA]</scope>
    <source>
        <strain evidence="2">AMbin10</strain>
    </source>
</reference>
<evidence type="ECO:0000313" key="2">
    <source>
        <dbReference type="EMBL" id="PZN86125.1"/>
    </source>
</evidence>
<dbReference type="EMBL" id="QJPH01000093">
    <property type="protein sequence ID" value="PZN86125.1"/>
    <property type="molecule type" value="Genomic_DNA"/>
</dbReference>
<dbReference type="SUPFAM" id="SSF47413">
    <property type="entry name" value="lambda repressor-like DNA-binding domains"/>
    <property type="match status" value="1"/>
</dbReference>
<evidence type="ECO:0000259" key="1">
    <source>
        <dbReference type="PROSITE" id="PS50943"/>
    </source>
</evidence>
<name>A0A2W4RQD9_9GAMM</name>
<dbReference type="Pfam" id="PF01381">
    <property type="entry name" value="HTH_3"/>
    <property type="match status" value="1"/>
</dbReference>
<proteinExistence type="predicted"/>
<evidence type="ECO:0000313" key="3">
    <source>
        <dbReference type="Proteomes" id="UP000249396"/>
    </source>
</evidence>
<sequence length="112" mass="12486">MPHGKITSKVIGNYEPVVFDPHTELEQDLLNPEFKLAYAAIEEEYAALDSFLQARKEAGLTQDEIARRMGTTRSAVSRLESSFGNDKHSPSFATLRKYAKACGKKLEIKLIG</sequence>
<dbReference type="SMART" id="SM00530">
    <property type="entry name" value="HTH_XRE"/>
    <property type="match status" value="1"/>
</dbReference>
<organism evidence="2 3">
    <name type="scientific">Candidatus Methylumidiphilus alinenensis</name>
    <dbReference type="NCBI Taxonomy" id="2202197"/>
    <lineage>
        <taxon>Bacteria</taxon>
        <taxon>Pseudomonadati</taxon>
        <taxon>Pseudomonadota</taxon>
        <taxon>Gammaproteobacteria</taxon>
        <taxon>Methylococcales</taxon>
        <taxon>Candidatus Methylumidiphilus</taxon>
    </lineage>
</organism>
<dbReference type="InterPro" id="IPR001387">
    <property type="entry name" value="Cro/C1-type_HTH"/>
</dbReference>
<gene>
    <name evidence="2" type="ORF">DM484_01055</name>
</gene>
<dbReference type="AlphaFoldDB" id="A0A2W4RQD9"/>
<accession>A0A2W4RQD9</accession>
<dbReference type="PROSITE" id="PS50943">
    <property type="entry name" value="HTH_CROC1"/>
    <property type="match status" value="1"/>
</dbReference>
<dbReference type="InterPro" id="IPR010982">
    <property type="entry name" value="Lambda_DNA-bd_dom_sf"/>
</dbReference>
<protein>
    <submittedName>
        <fullName evidence="2">Transcriptional regulator</fullName>
    </submittedName>
</protein>
<feature type="domain" description="HTH cro/C1-type" evidence="1">
    <location>
        <begin position="53"/>
        <end position="111"/>
    </location>
</feature>
<dbReference type="Proteomes" id="UP000249396">
    <property type="component" value="Unassembled WGS sequence"/>
</dbReference>